<evidence type="ECO:0000313" key="3">
    <source>
        <dbReference type="Proteomes" id="UP000269221"/>
    </source>
</evidence>
<evidence type="ECO:0000313" key="2">
    <source>
        <dbReference type="EMBL" id="RMC00832.1"/>
    </source>
</evidence>
<protein>
    <submittedName>
        <fullName evidence="2">Uncharacterized protein</fullName>
    </submittedName>
</protein>
<dbReference type="Proteomes" id="UP000269221">
    <property type="component" value="Unassembled WGS sequence"/>
</dbReference>
<name>A0A3M0JIA2_HIRRU</name>
<organism evidence="2 3">
    <name type="scientific">Hirundo rustica rustica</name>
    <dbReference type="NCBI Taxonomy" id="333673"/>
    <lineage>
        <taxon>Eukaryota</taxon>
        <taxon>Metazoa</taxon>
        <taxon>Chordata</taxon>
        <taxon>Craniata</taxon>
        <taxon>Vertebrata</taxon>
        <taxon>Euteleostomi</taxon>
        <taxon>Archelosauria</taxon>
        <taxon>Archosauria</taxon>
        <taxon>Dinosauria</taxon>
        <taxon>Saurischia</taxon>
        <taxon>Theropoda</taxon>
        <taxon>Coelurosauria</taxon>
        <taxon>Aves</taxon>
        <taxon>Neognathae</taxon>
        <taxon>Neoaves</taxon>
        <taxon>Telluraves</taxon>
        <taxon>Australaves</taxon>
        <taxon>Passeriformes</taxon>
        <taxon>Sylvioidea</taxon>
        <taxon>Hirundinidae</taxon>
        <taxon>Hirundo</taxon>
    </lineage>
</organism>
<feature type="compositionally biased region" description="Acidic residues" evidence="1">
    <location>
        <begin position="136"/>
        <end position="152"/>
    </location>
</feature>
<sequence length="339" mass="37025">MSHSRGHQMRPPTNSDSFSSRFLGQVLQLRLVKYPLKVLQKASVWIGLVFPVETLRSKLCLPAQSPTRPGKLVHLLLSVTPTRIQNFLGYLLTERGQSNMSKEIQEALSHPARERDDVAPEQQSWLVFLEKDLPEDDSDDFTYEPSEVESDSAEYQSQNDTDLELEELGGVTVWEALAVQGPVPLELGAEDPAVASGDAQTPRAGGSSGDGSEQDADTSCDTSSSQDEKRPPQLSMEEVNVLEKQLQSCLILRAIPESSPSRCVVPGCEEEEEWDDGPSEGEGVPNHLGVALAVGGLRGVTTELLKVLCVHLGHTPLQKDETGARQKCRFGAKRQFGAI</sequence>
<dbReference type="OrthoDB" id="8946322at2759"/>
<evidence type="ECO:0000256" key="1">
    <source>
        <dbReference type="SAM" id="MobiDB-lite"/>
    </source>
</evidence>
<proteinExistence type="predicted"/>
<keyword evidence="3" id="KW-1185">Reference proteome</keyword>
<reference evidence="2 3" key="1">
    <citation type="submission" date="2018-07" db="EMBL/GenBank/DDBJ databases">
        <title>A high quality draft genome assembly of the barn swallow (H. rustica rustica).</title>
        <authorList>
            <person name="Formenti G."/>
            <person name="Chiara M."/>
            <person name="Poveda L."/>
            <person name="Francoijs K.-J."/>
            <person name="Bonisoli-Alquati A."/>
            <person name="Canova L."/>
            <person name="Gianfranceschi L."/>
            <person name="Horner D.S."/>
            <person name="Saino N."/>
        </authorList>
    </citation>
    <scope>NUCLEOTIDE SEQUENCE [LARGE SCALE GENOMIC DNA]</scope>
    <source>
        <strain evidence="2">Chelidonia</strain>
        <tissue evidence="2">Blood</tissue>
    </source>
</reference>
<feature type="region of interest" description="Disordered" evidence="1">
    <location>
        <begin position="136"/>
        <end position="159"/>
    </location>
</feature>
<dbReference type="EMBL" id="QRBI01000142">
    <property type="protein sequence ID" value="RMC00832.1"/>
    <property type="molecule type" value="Genomic_DNA"/>
</dbReference>
<feature type="region of interest" description="Disordered" evidence="1">
    <location>
        <begin position="193"/>
        <end position="235"/>
    </location>
</feature>
<dbReference type="AlphaFoldDB" id="A0A3M0JIA2"/>
<gene>
    <name evidence="2" type="ORF">DUI87_22517</name>
</gene>
<comment type="caution">
    <text evidence="2">The sequence shown here is derived from an EMBL/GenBank/DDBJ whole genome shotgun (WGS) entry which is preliminary data.</text>
</comment>
<dbReference type="STRING" id="333673.A0A3M0JIA2"/>
<accession>A0A3M0JIA2</accession>